<dbReference type="InterPro" id="IPR016156">
    <property type="entry name" value="FAD/NAD-linked_Rdtase_dimer_sf"/>
</dbReference>
<sequence>MSASTHTIAIAGASAAGVTAAEELRSLGHDGRIVLVEAEDGHPYSKPPLSKAILAGSEQPEDARLPDLDHLGLDYVRGVRITGLDTERQRLLVDGDDAVPYDGLIIATGARARTLRDLRSSDVPLEREHLIRTMADAVWLRDRLTVTDSLLVVGGGILGMEVASTAVKRGVSVTVIDLVPPLLAHCGPDISALVEKCARTSGVDFVLAPGGARLVDVDGNTAVSANGKIFQADTVVSAVGCMPNVEWLDGSGLELQGGLLVDDRCRAASNITAAGDVAAFGSPARRTPHWSNALDQARVAARTLLVGDASEPYAPRPFFWTDQFGLAIKMAGAGPVVDAPTVLDGSLDDNSVLLQWADNGNPHRAATINKRLSLAKLHRYAGNVPTSSGV</sequence>
<evidence type="ECO:0000313" key="7">
    <source>
        <dbReference type="Proteomes" id="UP001081071"/>
    </source>
</evidence>
<accession>A0ABT4ML85</accession>
<dbReference type="PANTHER" id="PTHR43557">
    <property type="entry name" value="APOPTOSIS-INDUCING FACTOR 1"/>
    <property type="match status" value="1"/>
</dbReference>
<evidence type="ECO:0000313" key="6">
    <source>
        <dbReference type="EMBL" id="MCZ4521759.1"/>
    </source>
</evidence>
<keyword evidence="4" id="KW-0560">Oxidoreductase</keyword>
<dbReference type="RefSeq" id="WP_269608222.1">
    <property type="nucleotide sequence ID" value="NZ_JAPWIJ010000014.1"/>
</dbReference>
<reference evidence="6" key="1">
    <citation type="submission" date="2022-12" db="EMBL/GenBank/DDBJ databases">
        <authorList>
            <person name="Krivoruchko A.V."/>
            <person name="Elkin A."/>
        </authorList>
    </citation>
    <scope>NUCLEOTIDE SEQUENCE</scope>
    <source>
        <strain evidence="6">IEGM 1391</strain>
    </source>
</reference>
<protein>
    <submittedName>
        <fullName evidence="6">NAD(P)/FAD-dependent oxidoreductase</fullName>
    </submittedName>
</protein>
<dbReference type="PRINTS" id="PR00368">
    <property type="entry name" value="FADPNR"/>
</dbReference>
<gene>
    <name evidence="6" type="ORF">O4220_24840</name>
</gene>
<dbReference type="InterPro" id="IPR023753">
    <property type="entry name" value="FAD/NAD-binding_dom"/>
</dbReference>
<comment type="cofactor">
    <cofactor evidence="1">
        <name>FAD</name>
        <dbReference type="ChEBI" id="CHEBI:57692"/>
    </cofactor>
</comment>
<feature type="domain" description="FAD/NAD(P)-binding" evidence="5">
    <location>
        <begin position="7"/>
        <end position="297"/>
    </location>
</feature>
<dbReference type="SUPFAM" id="SSF51905">
    <property type="entry name" value="FAD/NAD(P)-binding domain"/>
    <property type="match status" value="2"/>
</dbReference>
<dbReference type="Pfam" id="PF07992">
    <property type="entry name" value="Pyr_redox_2"/>
    <property type="match status" value="1"/>
</dbReference>
<keyword evidence="2" id="KW-0285">Flavoprotein</keyword>
<dbReference type="PANTHER" id="PTHR43557:SF2">
    <property type="entry name" value="RIESKE DOMAIN-CONTAINING PROTEIN-RELATED"/>
    <property type="match status" value="1"/>
</dbReference>
<name>A0ABT4ML85_9NOCA</name>
<proteinExistence type="predicted"/>
<evidence type="ECO:0000259" key="5">
    <source>
        <dbReference type="Pfam" id="PF07992"/>
    </source>
</evidence>
<dbReference type="InterPro" id="IPR036188">
    <property type="entry name" value="FAD/NAD-bd_sf"/>
</dbReference>
<dbReference type="EMBL" id="JAPWIJ010000014">
    <property type="protein sequence ID" value="MCZ4521759.1"/>
    <property type="molecule type" value="Genomic_DNA"/>
</dbReference>
<evidence type="ECO:0000256" key="1">
    <source>
        <dbReference type="ARBA" id="ARBA00001974"/>
    </source>
</evidence>
<organism evidence="6 7">
    <name type="scientific">Rhodococcus ruber</name>
    <dbReference type="NCBI Taxonomy" id="1830"/>
    <lineage>
        <taxon>Bacteria</taxon>
        <taxon>Bacillati</taxon>
        <taxon>Actinomycetota</taxon>
        <taxon>Actinomycetes</taxon>
        <taxon>Mycobacteriales</taxon>
        <taxon>Nocardiaceae</taxon>
        <taxon>Rhodococcus</taxon>
    </lineage>
</organism>
<keyword evidence="3" id="KW-0274">FAD</keyword>
<dbReference type="Proteomes" id="UP001081071">
    <property type="component" value="Unassembled WGS sequence"/>
</dbReference>
<dbReference type="InterPro" id="IPR050446">
    <property type="entry name" value="FAD-oxidoreductase/Apoptosis"/>
</dbReference>
<dbReference type="Gene3D" id="3.30.390.30">
    <property type="match status" value="1"/>
</dbReference>
<evidence type="ECO:0000256" key="2">
    <source>
        <dbReference type="ARBA" id="ARBA00022630"/>
    </source>
</evidence>
<evidence type="ECO:0000256" key="4">
    <source>
        <dbReference type="ARBA" id="ARBA00023002"/>
    </source>
</evidence>
<dbReference type="Gene3D" id="3.50.50.60">
    <property type="entry name" value="FAD/NAD(P)-binding domain"/>
    <property type="match status" value="2"/>
</dbReference>
<dbReference type="SUPFAM" id="SSF55424">
    <property type="entry name" value="FAD/NAD-linked reductases, dimerisation (C-terminal) domain"/>
    <property type="match status" value="1"/>
</dbReference>
<evidence type="ECO:0000256" key="3">
    <source>
        <dbReference type="ARBA" id="ARBA00022827"/>
    </source>
</evidence>
<keyword evidence="7" id="KW-1185">Reference proteome</keyword>
<comment type="caution">
    <text evidence="6">The sequence shown here is derived from an EMBL/GenBank/DDBJ whole genome shotgun (WGS) entry which is preliminary data.</text>
</comment>
<dbReference type="PRINTS" id="PR00411">
    <property type="entry name" value="PNDRDTASEI"/>
</dbReference>